<name>M0QF76_9ACTN</name>
<comment type="caution">
    <text evidence="2">The sequence shown here is derived from an EMBL/GenBank/DDBJ whole genome shotgun (WGS) entry which is preliminary data.</text>
</comment>
<evidence type="ECO:0000313" key="2">
    <source>
        <dbReference type="EMBL" id="GAC67109.1"/>
    </source>
</evidence>
<accession>M0QF76</accession>
<keyword evidence="1" id="KW-0472">Membrane</keyword>
<keyword evidence="3" id="KW-1185">Reference proteome</keyword>
<proteinExistence type="predicted"/>
<feature type="transmembrane region" description="Helical" evidence="1">
    <location>
        <begin position="58"/>
        <end position="80"/>
    </location>
</feature>
<dbReference type="EMBL" id="BANX01000005">
    <property type="protein sequence ID" value="GAC67109.1"/>
    <property type="molecule type" value="Genomic_DNA"/>
</dbReference>
<dbReference type="AlphaFoldDB" id="M0QF76"/>
<evidence type="ECO:0000313" key="3">
    <source>
        <dbReference type="Proteomes" id="UP000011666"/>
    </source>
</evidence>
<feature type="transmembrane region" description="Helical" evidence="1">
    <location>
        <begin position="12"/>
        <end position="38"/>
    </location>
</feature>
<feature type="transmembrane region" description="Helical" evidence="1">
    <location>
        <begin position="87"/>
        <end position="108"/>
    </location>
</feature>
<protein>
    <submittedName>
        <fullName evidence="2">Uncharacterized protein</fullName>
    </submittedName>
</protein>
<reference evidence="2 3" key="1">
    <citation type="submission" date="2013-01" db="EMBL/GenBank/DDBJ databases">
        <title>Whole genome shotgun sequence of Gordonia soli NBRC 108243.</title>
        <authorList>
            <person name="Isaki-Nakamura S."/>
            <person name="Hosoyama A."/>
            <person name="Tsuchikane K."/>
            <person name="Ando Y."/>
            <person name="Baba S."/>
            <person name="Ohji S."/>
            <person name="Hamada M."/>
            <person name="Tamura T."/>
            <person name="Yamazoe A."/>
            <person name="Yamazaki S."/>
            <person name="Fujita N."/>
        </authorList>
    </citation>
    <scope>NUCLEOTIDE SEQUENCE [LARGE SCALE GENOMIC DNA]</scope>
    <source>
        <strain evidence="2 3">NBRC 108243</strain>
    </source>
</reference>
<organism evidence="2 3">
    <name type="scientific">Gordonia soli NBRC 108243</name>
    <dbReference type="NCBI Taxonomy" id="1223545"/>
    <lineage>
        <taxon>Bacteria</taxon>
        <taxon>Bacillati</taxon>
        <taxon>Actinomycetota</taxon>
        <taxon>Actinomycetes</taxon>
        <taxon>Mycobacteriales</taxon>
        <taxon>Gordoniaceae</taxon>
        <taxon>Gordonia</taxon>
    </lineage>
</organism>
<keyword evidence="1" id="KW-0812">Transmembrane</keyword>
<dbReference type="Proteomes" id="UP000011666">
    <property type="component" value="Unassembled WGS sequence"/>
</dbReference>
<dbReference type="RefSeq" id="WP_007617944.1">
    <property type="nucleotide sequence ID" value="NZ_BANX01000005.1"/>
</dbReference>
<evidence type="ECO:0000256" key="1">
    <source>
        <dbReference type="SAM" id="Phobius"/>
    </source>
</evidence>
<gene>
    <name evidence="2" type="ORF">GS4_05_03220</name>
</gene>
<dbReference type="OrthoDB" id="9996736at2"/>
<keyword evidence="1" id="KW-1133">Transmembrane helix</keyword>
<sequence>MTSHHSSNAQQTLRAVLAIAGLICGPVLGPATVVWVPQGFRDLFGIADPPPAPEPPPATYWMSWIIPLAAVIVVCGLVALRWTSSRWFVVPFLIGYLPLTTVVAFVWMGCELGGCGPD</sequence>